<dbReference type="CDD" id="cd00609">
    <property type="entry name" value="AAT_like"/>
    <property type="match status" value="1"/>
</dbReference>
<dbReference type="SUPFAM" id="SSF46785">
    <property type="entry name" value="Winged helix' DNA-binding domain"/>
    <property type="match status" value="1"/>
</dbReference>
<dbReference type="SUPFAM" id="SSF53383">
    <property type="entry name" value="PLP-dependent transferases"/>
    <property type="match status" value="1"/>
</dbReference>
<dbReference type="CDD" id="cd07377">
    <property type="entry name" value="WHTH_GntR"/>
    <property type="match status" value="1"/>
</dbReference>
<reference evidence="7" key="1">
    <citation type="journal article" date="2014" name="Int. J. Syst. Evol. Microbiol.">
        <title>Complete genome sequence of Corynebacterium casei LMG S-19264T (=DSM 44701T), isolated from a smear-ripened cheese.</title>
        <authorList>
            <consortium name="US DOE Joint Genome Institute (JGI-PGF)"/>
            <person name="Walter F."/>
            <person name="Albersmeier A."/>
            <person name="Kalinowski J."/>
            <person name="Ruckert C."/>
        </authorList>
    </citation>
    <scope>NUCLEOTIDE SEQUENCE</scope>
    <source>
        <strain evidence="7">CGMCC 1.15290</strain>
    </source>
</reference>
<dbReference type="InterPro" id="IPR036390">
    <property type="entry name" value="WH_DNA-bd_sf"/>
</dbReference>
<keyword evidence="8" id="KW-1185">Reference proteome</keyword>
<keyword evidence="2" id="KW-0663">Pyridoxal phosphate</keyword>
<evidence type="ECO:0000256" key="3">
    <source>
        <dbReference type="ARBA" id="ARBA00023015"/>
    </source>
</evidence>
<gene>
    <name evidence="7" type="primary">mocR</name>
    <name evidence="7" type="ORF">GCM10011379_06010</name>
</gene>
<evidence type="ECO:0000259" key="6">
    <source>
        <dbReference type="PROSITE" id="PS50949"/>
    </source>
</evidence>
<evidence type="ECO:0000256" key="1">
    <source>
        <dbReference type="ARBA" id="ARBA00005384"/>
    </source>
</evidence>
<accession>A0A917MTA9</accession>
<dbReference type="InterPro" id="IPR015424">
    <property type="entry name" value="PyrdxlP-dep_Trfase"/>
</dbReference>
<comment type="similarity">
    <text evidence="1">In the C-terminal section; belongs to the class-I pyridoxal-phosphate-dependent aminotransferase family.</text>
</comment>
<evidence type="ECO:0000256" key="5">
    <source>
        <dbReference type="ARBA" id="ARBA00023163"/>
    </source>
</evidence>
<dbReference type="PROSITE" id="PS50949">
    <property type="entry name" value="HTH_GNTR"/>
    <property type="match status" value="1"/>
</dbReference>
<keyword evidence="3" id="KW-0805">Transcription regulation</keyword>
<dbReference type="SMART" id="SM00345">
    <property type="entry name" value="HTH_GNTR"/>
    <property type="match status" value="1"/>
</dbReference>
<comment type="caution">
    <text evidence="7">The sequence shown here is derived from an EMBL/GenBank/DDBJ whole genome shotgun (WGS) entry which is preliminary data.</text>
</comment>
<dbReference type="InterPro" id="IPR015421">
    <property type="entry name" value="PyrdxlP-dep_Trfase_major"/>
</dbReference>
<evidence type="ECO:0000313" key="8">
    <source>
        <dbReference type="Proteomes" id="UP000627292"/>
    </source>
</evidence>
<dbReference type="Pfam" id="PF00155">
    <property type="entry name" value="Aminotran_1_2"/>
    <property type="match status" value="1"/>
</dbReference>
<dbReference type="Gene3D" id="3.40.640.10">
    <property type="entry name" value="Type I PLP-dependent aspartate aminotransferase-like (Major domain)"/>
    <property type="match status" value="1"/>
</dbReference>
<evidence type="ECO:0000256" key="2">
    <source>
        <dbReference type="ARBA" id="ARBA00022898"/>
    </source>
</evidence>
<evidence type="ECO:0000256" key="4">
    <source>
        <dbReference type="ARBA" id="ARBA00023125"/>
    </source>
</evidence>
<dbReference type="PANTHER" id="PTHR46577">
    <property type="entry name" value="HTH-TYPE TRANSCRIPTIONAL REGULATORY PROTEIN GABR"/>
    <property type="match status" value="1"/>
</dbReference>
<dbReference type="GO" id="GO:0003677">
    <property type="term" value="F:DNA binding"/>
    <property type="evidence" value="ECO:0007669"/>
    <property type="project" value="UniProtKB-KW"/>
</dbReference>
<proteinExistence type="inferred from homology"/>
<dbReference type="EMBL" id="BMIB01000001">
    <property type="protein sequence ID" value="GGH59342.1"/>
    <property type="molecule type" value="Genomic_DNA"/>
</dbReference>
<dbReference type="InterPro" id="IPR051446">
    <property type="entry name" value="HTH_trans_reg/aminotransferase"/>
</dbReference>
<dbReference type="PANTHER" id="PTHR46577:SF1">
    <property type="entry name" value="HTH-TYPE TRANSCRIPTIONAL REGULATORY PROTEIN GABR"/>
    <property type="match status" value="1"/>
</dbReference>
<dbReference type="Gene3D" id="1.10.10.10">
    <property type="entry name" value="Winged helix-like DNA-binding domain superfamily/Winged helix DNA-binding domain"/>
    <property type="match status" value="1"/>
</dbReference>
<keyword evidence="5" id="KW-0804">Transcription</keyword>
<dbReference type="InterPro" id="IPR004839">
    <property type="entry name" value="Aminotransferase_I/II_large"/>
</dbReference>
<reference evidence="7" key="2">
    <citation type="submission" date="2020-09" db="EMBL/GenBank/DDBJ databases">
        <authorList>
            <person name="Sun Q."/>
            <person name="Zhou Y."/>
        </authorList>
    </citation>
    <scope>NUCLEOTIDE SEQUENCE</scope>
    <source>
        <strain evidence="7">CGMCC 1.15290</strain>
    </source>
</reference>
<organism evidence="7 8">
    <name type="scientific">Filimonas zeae</name>
    <dbReference type="NCBI Taxonomy" id="1737353"/>
    <lineage>
        <taxon>Bacteria</taxon>
        <taxon>Pseudomonadati</taxon>
        <taxon>Bacteroidota</taxon>
        <taxon>Chitinophagia</taxon>
        <taxon>Chitinophagales</taxon>
        <taxon>Chitinophagaceae</taxon>
        <taxon>Filimonas</taxon>
    </lineage>
</organism>
<dbReference type="GO" id="GO:0030170">
    <property type="term" value="F:pyridoxal phosphate binding"/>
    <property type="evidence" value="ECO:0007669"/>
    <property type="project" value="InterPro"/>
</dbReference>
<dbReference type="Proteomes" id="UP000627292">
    <property type="component" value="Unassembled WGS sequence"/>
</dbReference>
<name>A0A917MTA9_9BACT</name>
<evidence type="ECO:0000313" key="7">
    <source>
        <dbReference type="EMBL" id="GGH59342.1"/>
    </source>
</evidence>
<keyword evidence="4" id="KW-0238">DNA-binding</keyword>
<dbReference type="InterPro" id="IPR036388">
    <property type="entry name" value="WH-like_DNA-bd_sf"/>
</dbReference>
<sequence length="493" mass="56238">MSSMADIPYKSLVQINRESATPVFRQIADQFIHFIQRGYLIADAKLPGTRALSQLLGVHRNTVIAAYEELEVQGWIKSLPNKGTVVLHGFNNRPLKIQSSQSAVINQYPQQTGFHFEQTNILDNPFEFSGCEYVLNDGAPDIRLLQMDDLSRVYSSNLKRKSNRKKLTGYNQEGSEYFKANLCNYLNLSRGLHISGKNLLITRSTEMSVYITSRILLSEGDLVLVADLSYFSMNMIFQKNGAVIKTVPVDREGIDVEAIADICRLHRVRMVYITPHHHYPTTVTLSAERRIRLLQLAAEQGFIILEDDYDYDFHYNKSPVLPLCSADTAGMVVYTGSFGKSLAPGFRTGFLVAPENLMAEMRKYLGIIDRQGDILMEQALGEMIQEGEIHRYLRKSLKVYQERRDYFAQLLQTHLPDEVTFEVPTGGLAFWLEWNKRPNLLQLSKQCAQNNLFMPKTLLYQNQQLAAMRVGFGSLSFEEMEKVIHILQKSIDL</sequence>
<protein>
    <submittedName>
        <fullName evidence="7">GntR family transcriptional regulator</fullName>
    </submittedName>
</protein>
<dbReference type="Pfam" id="PF00392">
    <property type="entry name" value="GntR"/>
    <property type="match status" value="1"/>
</dbReference>
<dbReference type="AlphaFoldDB" id="A0A917MTA9"/>
<dbReference type="InterPro" id="IPR000524">
    <property type="entry name" value="Tscrpt_reg_HTH_GntR"/>
</dbReference>
<dbReference type="GO" id="GO:0003700">
    <property type="term" value="F:DNA-binding transcription factor activity"/>
    <property type="evidence" value="ECO:0007669"/>
    <property type="project" value="InterPro"/>
</dbReference>
<feature type="domain" description="HTH gntR-type" evidence="6">
    <location>
        <begin position="21"/>
        <end position="89"/>
    </location>
</feature>